<dbReference type="EMBL" id="LSRX01001308">
    <property type="protein sequence ID" value="OLP81140.1"/>
    <property type="molecule type" value="Genomic_DNA"/>
</dbReference>
<gene>
    <name evidence="3" type="ORF">AK812_SmicGene38340</name>
</gene>
<keyword evidence="2" id="KW-0472">Membrane</keyword>
<sequence length="222" mass="23660">MLPGAATRAATKVGWALGAAIFLCGQASFGLVVWNLGSRPSSATLGRAALLSQGSLRAPLSMAAGAATAAAAASQAAAAVLSTTEAFRRTDLLRTLVQKPDVYKPTTMADDTKRRARELYSEPSSRQRQLALVAQLSTVRFDPAKSLSEQVQLHMSLNSKTTYAKLREQLGLPKIDNALDFADDLYDLPGHRRLQDVDCVEREGKSKKGKDTGEDTGGGKVQ</sequence>
<accession>A0A1Q9CDY8</accession>
<dbReference type="Proteomes" id="UP000186817">
    <property type="component" value="Unassembled WGS sequence"/>
</dbReference>
<evidence type="ECO:0000313" key="3">
    <source>
        <dbReference type="EMBL" id="OLP81140.1"/>
    </source>
</evidence>
<evidence type="ECO:0000256" key="1">
    <source>
        <dbReference type="SAM" id="MobiDB-lite"/>
    </source>
</evidence>
<organism evidence="3 4">
    <name type="scientific">Symbiodinium microadriaticum</name>
    <name type="common">Dinoflagellate</name>
    <name type="synonym">Zooxanthella microadriatica</name>
    <dbReference type="NCBI Taxonomy" id="2951"/>
    <lineage>
        <taxon>Eukaryota</taxon>
        <taxon>Sar</taxon>
        <taxon>Alveolata</taxon>
        <taxon>Dinophyceae</taxon>
        <taxon>Suessiales</taxon>
        <taxon>Symbiodiniaceae</taxon>
        <taxon>Symbiodinium</taxon>
    </lineage>
</organism>
<feature type="compositionally biased region" description="Basic and acidic residues" evidence="1">
    <location>
        <begin position="196"/>
        <end position="213"/>
    </location>
</feature>
<feature type="region of interest" description="Disordered" evidence="1">
    <location>
        <begin position="196"/>
        <end position="222"/>
    </location>
</feature>
<evidence type="ECO:0000313" key="4">
    <source>
        <dbReference type="Proteomes" id="UP000186817"/>
    </source>
</evidence>
<name>A0A1Q9CDY8_SYMMI</name>
<evidence type="ECO:0000256" key="2">
    <source>
        <dbReference type="SAM" id="Phobius"/>
    </source>
</evidence>
<keyword evidence="4" id="KW-1185">Reference proteome</keyword>
<protein>
    <submittedName>
        <fullName evidence="3">Uncharacterized protein</fullName>
    </submittedName>
</protein>
<dbReference type="OrthoDB" id="433804at2759"/>
<feature type="transmembrane region" description="Helical" evidence="2">
    <location>
        <begin position="15"/>
        <end position="37"/>
    </location>
</feature>
<keyword evidence="2" id="KW-0812">Transmembrane</keyword>
<comment type="caution">
    <text evidence="3">The sequence shown here is derived from an EMBL/GenBank/DDBJ whole genome shotgun (WGS) entry which is preliminary data.</text>
</comment>
<keyword evidence="2" id="KW-1133">Transmembrane helix</keyword>
<proteinExistence type="predicted"/>
<reference evidence="3 4" key="1">
    <citation type="submission" date="2016-02" db="EMBL/GenBank/DDBJ databases">
        <title>Genome analysis of coral dinoflagellate symbionts highlights evolutionary adaptations to a symbiotic lifestyle.</title>
        <authorList>
            <person name="Aranda M."/>
            <person name="Li Y."/>
            <person name="Liew Y.J."/>
            <person name="Baumgarten S."/>
            <person name="Simakov O."/>
            <person name="Wilson M."/>
            <person name="Piel J."/>
            <person name="Ashoor H."/>
            <person name="Bougouffa S."/>
            <person name="Bajic V.B."/>
            <person name="Ryu T."/>
            <person name="Ravasi T."/>
            <person name="Bayer T."/>
            <person name="Micklem G."/>
            <person name="Kim H."/>
            <person name="Bhak J."/>
            <person name="Lajeunesse T.C."/>
            <person name="Voolstra C.R."/>
        </authorList>
    </citation>
    <scope>NUCLEOTIDE SEQUENCE [LARGE SCALE GENOMIC DNA]</scope>
    <source>
        <strain evidence="3 4">CCMP2467</strain>
    </source>
</reference>
<dbReference type="AlphaFoldDB" id="A0A1Q9CDY8"/>